<evidence type="ECO:0000256" key="4">
    <source>
        <dbReference type="ARBA" id="ARBA00022741"/>
    </source>
</evidence>
<evidence type="ECO:0000259" key="8">
    <source>
        <dbReference type="PROSITE" id="PS50113"/>
    </source>
</evidence>
<dbReference type="CDD" id="cd16936">
    <property type="entry name" value="HATPase_RsbW-like"/>
    <property type="match status" value="1"/>
</dbReference>
<evidence type="ECO:0000256" key="2">
    <source>
        <dbReference type="ARBA" id="ARBA00012438"/>
    </source>
</evidence>
<dbReference type="PANTHER" id="PTHR44936:SF10">
    <property type="entry name" value="SENSOR PROTEIN RSTB"/>
    <property type="match status" value="1"/>
</dbReference>
<dbReference type="InterPro" id="IPR000700">
    <property type="entry name" value="PAS-assoc_C"/>
</dbReference>
<dbReference type="Gene3D" id="3.30.565.10">
    <property type="entry name" value="Histidine kinase-like ATPase, C-terminal domain"/>
    <property type="match status" value="1"/>
</dbReference>
<dbReference type="InterPro" id="IPR003594">
    <property type="entry name" value="HATPase_dom"/>
</dbReference>
<protein>
    <recommendedName>
        <fullName evidence="2">histidine kinase</fullName>
        <ecNumber evidence="2">2.7.13.3</ecNumber>
    </recommendedName>
</protein>
<evidence type="ECO:0000256" key="5">
    <source>
        <dbReference type="ARBA" id="ARBA00022777"/>
    </source>
</evidence>
<comment type="catalytic activity">
    <reaction evidence="1">
        <text>ATP + protein L-histidine = ADP + protein N-phospho-L-histidine.</text>
        <dbReference type="EC" id="2.7.13.3"/>
    </reaction>
</comment>
<keyword evidence="4" id="KW-0547">Nucleotide-binding</keyword>
<evidence type="ECO:0000313" key="9">
    <source>
        <dbReference type="EMBL" id="SDM98712.1"/>
    </source>
</evidence>
<dbReference type="InterPro" id="IPR036890">
    <property type="entry name" value="HATPase_C_sf"/>
</dbReference>
<evidence type="ECO:0000256" key="1">
    <source>
        <dbReference type="ARBA" id="ARBA00000085"/>
    </source>
</evidence>
<dbReference type="InterPro" id="IPR000014">
    <property type="entry name" value="PAS"/>
</dbReference>
<keyword evidence="6" id="KW-0067">ATP-binding</keyword>
<dbReference type="GO" id="GO:0004673">
    <property type="term" value="F:protein histidine kinase activity"/>
    <property type="evidence" value="ECO:0007669"/>
    <property type="project" value="UniProtKB-EC"/>
</dbReference>
<dbReference type="EC" id="2.7.13.3" evidence="2"/>
<dbReference type="EMBL" id="FNIA01000011">
    <property type="protein sequence ID" value="SDM98712.1"/>
    <property type="molecule type" value="Genomic_DNA"/>
</dbReference>
<dbReference type="RefSeq" id="WP_089733871.1">
    <property type="nucleotide sequence ID" value="NZ_FNIA01000011.1"/>
</dbReference>
<dbReference type="PROSITE" id="PS50113">
    <property type="entry name" value="PAC"/>
    <property type="match status" value="1"/>
</dbReference>
<sequence length="345" mass="38293">MNEAVRLPEEFGALKTGVMLHDAETGGILDVNDRLETLFGYDTATLRTMQVEDFTAPTTKLTQAMAVRRIRAAADGDPQSFEWQVERRSGEILWVSVDLTAVGVDGRDCVLAEARDITEYKTRERRLRLLNRAVRHNLRNDSTVLMGYVEEAMESVDQERLVSDLETVNDIAADIGSLSDSIEEFEEIADSNRTGRSRTSVNEVVREQVVAIQQAHPEAAVRLDEQAAVWVLADDGIDYAIGHALENAIVHNDRDAPSVKVTVTRDPAGDRGEVRIIDDGPPIPDIEVDVLDAWESKTDTYHGSGLGLWVMQWSIDSLGGELVFEEREPRGNVVRMLLPLDGEQG</sequence>
<dbReference type="Pfam" id="PF02518">
    <property type="entry name" value="HATPase_c"/>
    <property type="match status" value="1"/>
</dbReference>
<dbReference type="OrthoDB" id="327291at2157"/>
<reference evidence="9 10" key="1">
    <citation type="submission" date="2016-10" db="EMBL/GenBank/DDBJ databases">
        <authorList>
            <person name="de Groot N.N."/>
        </authorList>
    </citation>
    <scope>NUCLEOTIDE SEQUENCE [LARGE SCALE GENOMIC DNA]</scope>
    <source>
        <strain evidence="10">EB21,IBRC-M 10013,KCTC 4048</strain>
    </source>
</reference>
<evidence type="ECO:0000256" key="3">
    <source>
        <dbReference type="ARBA" id="ARBA00022679"/>
    </source>
</evidence>
<keyword evidence="5" id="KW-0418">Kinase</keyword>
<dbReference type="InterPro" id="IPR005467">
    <property type="entry name" value="His_kinase_dom"/>
</dbReference>
<dbReference type="PANTHER" id="PTHR44936">
    <property type="entry name" value="SENSOR PROTEIN CREC"/>
    <property type="match status" value="1"/>
</dbReference>
<dbReference type="PROSITE" id="PS50109">
    <property type="entry name" value="HIS_KIN"/>
    <property type="match status" value="1"/>
</dbReference>
<evidence type="ECO:0000259" key="7">
    <source>
        <dbReference type="PROSITE" id="PS50109"/>
    </source>
</evidence>
<feature type="domain" description="Histidine kinase" evidence="7">
    <location>
        <begin position="133"/>
        <end position="342"/>
    </location>
</feature>
<name>A0A1G9XPF0_9EURY</name>
<dbReference type="SMART" id="SM00387">
    <property type="entry name" value="HATPase_c"/>
    <property type="match status" value="1"/>
</dbReference>
<gene>
    <name evidence="9" type="ORF">SAMN05192554_11173</name>
</gene>
<dbReference type="Proteomes" id="UP000199370">
    <property type="component" value="Unassembled WGS sequence"/>
</dbReference>
<dbReference type="SUPFAM" id="SSF55785">
    <property type="entry name" value="PYP-like sensor domain (PAS domain)"/>
    <property type="match status" value="1"/>
</dbReference>
<dbReference type="Gene3D" id="3.30.450.20">
    <property type="entry name" value="PAS domain"/>
    <property type="match status" value="1"/>
</dbReference>
<dbReference type="Pfam" id="PF13426">
    <property type="entry name" value="PAS_9"/>
    <property type="match status" value="1"/>
</dbReference>
<evidence type="ECO:0000313" key="10">
    <source>
        <dbReference type="Proteomes" id="UP000199370"/>
    </source>
</evidence>
<dbReference type="CDD" id="cd00130">
    <property type="entry name" value="PAS"/>
    <property type="match status" value="1"/>
</dbReference>
<dbReference type="AlphaFoldDB" id="A0A1G9XPF0"/>
<dbReference type="GO" id="GO:0005524">
    <property type="term" value="F:ATP binding"/>
    <property type="evidence" value="ECO:0007669"/>
    <property type="project" value="UniProtKB-KW"/>
</dbReference>
<evidence type="ECO:0000256" key="6">
    <source>
        <dbReference type="ARBA" id="ARBA00022840"/>
    </source>
</evidence>
<feature type="domain" description="PAC" evidence="8">
    <location>
        <begin position="79"/>
        <end position="129"/>
    </location>
</feature>
<dbReference type="InterPro" id="IPR035965">
    <property type="entry name" value="PAS-like_dom_sf"/>
</dbReference>
<organism evidence="9 10">
    <name type="scientific">Haloarchaeobius iranensis</name>
    <dbReference type="NCBI Taxonomy" id="996166"/>
    <lineage>
        <taxon>Archaea</taxon>
        <taxon>Methanobacteriati</taxon>
        <taxon>Methanobacteriota</taxon>
        <taxon>Stenosarchaea group</taxon>
        <taxon>Halobacteria</taxon>
        <taxon>Halobacteriales</taxon>
        <taxon>Halorubellaceae</taxon>
        <taxon>Haloarchaeobius</taxon>
    </lineage>
</organism>
<keyword evidence="3" id="KW-0808">Transferase</keyword>
<keyword evidence="10" id="KW-1185">Reference proteome</keyword>
<dbReference type="InterPro" id="IPR050980">
    <property type="entry name" value="2C_sensor_his_kinase"/>
</dbReference>
<proteinExistence type="predicted"/>
<dbReference type="NCBIfam" id="TIGR00229">
    <property type="entry name" value="sensory_box"/>
    <property type="match status" value="1"/>
</dbReference>
<dbReference type="SUPFAM" id="SSF55874">
    <property type="entry name" value="ATPase domain of HSP90 chaperone/DNA topoisomerase II/histidine kinase"/>
    <property type="match status" value="1"/>
</dbReference>
<dbReference type="STRING" id="996166.SAMN05192554_11173"/>
<accession>A0A1G9XPF0</accession>